<dbReference type="EMBL" id="CP066308">
    <property type="protein sequence ID" value="QQE76745.1"/>
    <property type="molecule type" value="Genomic_DNA"/>
</dbReference>
<sequence length="53" mass="6171">MNQILTLFIIGAIVLVGNWIGYDVTPADSLPGILQKTLMEPRKPRYMRVFWFF</sequence>
<protein>
    <submittedName>
        <fullName evidence="1">Uncharacterized protein</fullName>
    </submittedName>
</protein>
<evidence type="ECO:0000313" key="1">
    <source>
        <dbReference type="EMBL" id="QQE76745.1"/>
    </source>
</evidence>
<dbReference type="EMBL" id="CP073708">
    <property type="protein sequence ID" value="QUO43813.1"/>
    <property type="molecule type" value="Genomic_DNA"/>
</dbReference>
<dbReference type="RefSeq" id="WP_198830237.1">
    <property type="nucleotide sequence ID" value="NZ_CP066308.1"/>
</dbReference>
<name>A0A7T5EQ79_9BACL</name>
<accession>A0A7T5EQ79</accession>
<keyword evidence="4" id="KW-1185">Reference proteome</keyword>
<organism evidence="1 3">
    <name type="scientific">Brevibacillus composti</name>
    <dbReference type="NCBI Taxonomy" id="2796470"/>
    <lineage>
        <taxon>Bacteria</taxon>
        <taxon>Bacillati</taxon>
        <taxon>Bacillota</taxon>
        <taxon>Bacilli</taxon>
        <taxon>Bacillales</taxon>
        <taxon>Paenibacillaceae</taxon>
        <taxon>Brevibacillus</taxon>
    </lineage>
</organism>
<dbReference type="KEGG" id="bcop:JD108_04120"/>
<dbReference type="AlphaFoldDB" id="A0A7T5EQ79"/>
<evidence type="ECO:0000313" key="2">
    <source>
        <dbReference type="EMBL" id="QUO43813.1"/>
    </source>
</evidence>
<evidence type="ECO:0000313" key="4">
    <source>
        <dbReference type="Proteomes" id="UP000677234"/>
    </source>
</evidence>
<dbReference type="Proteomes" id="UP000595847">
    <property type="component" value="Chromosome"/>
</dbReference>
<proteinExistence type="predicted"/>
<dbReference type="Proteomes" id="UP000677234">
    <property type="component" value="Chromosome"/>
</dbReference>
<gene>
    <name evidence="1" type="ORF">JD108_04120</name>
    <name evidence="2" type="ORF">KDJ56_04120</name>
</gene>
<evidence type="ECO:0000313" key="3">
    <source>
        <dbReference type="Proteomes" id="UP000595847"/>
    </source>
</evidence>
<reference evidence="1 3" key="1">
    <citation type="submission" date="2020-12" db="EMBL/GenBank/DDBJ databases">
        <title>strain FJAT-54423T represents a novel species of the genus Brevibacillus.</title>
        <authorList>
            <person name="Tang R."/>
        </authorList>
    </citation>
    <scope>NUCLEOTIDE SEQUENCE [LARGE SCALE GENOMIC DNA]</scope>
    <source>
        <strain evidence="1 3">FJAT-54423</strain>
    </source>
</reference>
<reference evidence="2" key="2">
    <citation type="submission" date="2021-04" db="EMBL/GenBank/DDBJ databases">
        <title>Brevibacillus composti FJAT-54423, complete genome.</title>
        <authorList>
            <person name="Tang R."/>
        </authorList>
    </citation>
    <scope>NUCLEOTIDE SEQUENCE</scope>
    <source>
        <strain evidence="2">FJAT-54424</strain>
    </source>
</reference>